<dbReference type="Pfam" id="PF01546">
    <property type="entry name" value="Peptidase_M20"/>
    <property type="match status" value="1"/>
</dbReference>
<dbReference type="SUPFAM" id="SSF53187">
    <property type="entry name" value="Zn-dependent exopeptidases"/>
    <property type="match status" value="1"/>
</dbReference>
<evidence type="ECO:0000313" key="2">
    <source>
        <dbReference type="EMBL" id="MFC1400105.1"/>
    </source>
</evidence>
<feature type="domain" description="Peptidase M20 dimerisation" evidence="1">
    <location>
        <begin position="199"/>
        <end position="286"/>
    </location>
</feature>
<accession>A0ABV6UF63</accession>
<organism evidence="2 3">
    <name type="scientific">Streptacidiphilus cavernicola</name>
    <dbReference type="NCBI Taxonomy" id="3342716"/>
    <lineage>
        <taxon>Bacteria</taxon>
        <taxon>Bacillati</taxon>
        <taxon>Actinomycetota</taxon>
        <taxon>Actinomycetes</taxon>
        <taxon>Kitasatosporales</taxon>
        <taxon>Streptomycetaceae</taxon>
        <taxon>Streptacidiphilus</taxon>
    </lineage>
</organism>
<dbReference type="InterPro" id="IPR017439">
    <property type="entry name" value="Amidohydrolase"/>
</dbReference>
<dbReference type="RefSeq" id="WP_084713652.1">
    <property type="nucleotide sequence ID" value="NZ_JBHEZZ010000001.1"/>
</dbReference>
<proteinExistence type="predicted"/>
<keyword evidence="3" id="KW-1185">Reference proteome</keyword>
<dbReference type="PANTHER" id="PTHR11014:SF63">
    <property type="entry name" value="METALLOPEPTIDASE, PUTATIVE (AFU_ORTHOLOGUE AFUA_6G09600)-RELATED"/>
    <property type="match status" value="1"/>
</dbReference>
<dbReference type="SUPFAM" id="SSF55031">
    <property type="entry name" value="Bacterial exopeptidase dimerisation domain"/>
    <property type="match status" value="1"/>
</dbReference>
<dbReference type="NCBIfam" id="TIGR01891">
    <property type="entry name" value="amidohydrolases"/>
    <property type="match status" value="1"/>
</dbReference>
<protein>
    <submittedName>
        <fullName evidence="2">M20 family metallopeptidase</fullName>
    </submittedName>
</protein>
<dbReference type="InterPro" id="IPR002933">
    <property type="entry name" value="Peptidase_M20"/>
</dbReference>
<dbReference type="InterPro" id="IPR011650">
    <property type="entry name" value="Peptidase_M20_dimer"/>
</dbReference>
<evidence type="ECO:0000313" key="3">
    <source>
        <dbReference type="Proteomes" id="UP001592528"/>
    </source>
</evidence>
<dbReference type="CDD" id="cd03886">
    <property type="entry name" value="M20_Acy1"/>
    <property type="match status" value="1"/>
</dbReference>
<dbReference type="Gene3D" id="3.30.70.360">
    <property type="match status" value="1"/>
</dbReference>
<sequence>MTEAAAHPRHAGLRESAALLQPELVALRRALHQEPEIGLDLPLTQAKVLAALDGLPLEISLGKQLSSVTAVLRGAQPGPTVLLRADLDALPVQETSGLPYASTVPGAMHACGHDLHTAGLVGAVRLLCERREQLAGNVVFMFQPGEEGQGGARIMIEEGVLTAAGEPPVAAYALHVGASVLPHGWVATRPGPIMAAADSMTVTVRGRGGHGSSPHLALDPIPAACEAVTALQTMVTRRFDAFDPVVVTVGSFHAGTVGNVIPDEAVFEVTIRSFSPEARNRVLAEAPAVVRGVAEAHGMRVQAVVEEGYPVTVNDPGQAAYVAEAARQLLGQERYIEMPRPVAGSEDFAVIGDHVPSAYFMLGACPPDRDPFTAAYNHSPEALFDDAVLADGAALLAELALGRLSGPEE</sequence>
<comment type="caution">
    <text evidence="2">The sequence shown here is derived from an EMBL/GenBank/DDBJ whole genome shotgun (WGS) entry which is preliminary data.</text>
</comment>
<dbReference type="Proteomes" id="UP001592528">
    <property type="component" value="Unassembled WGS sequence"/>
</dbReference>
<name>A0ABV6UF63_9ACTN</name>
<dbReference type="EMBL" id="JBHEZZ010000001">
    <property type="protein sequence ID" value="MFC1400105.1"/>
    <property type="molecule type" value="Genomic_DNA"/>
</dbReference>
<dbReference type="PIRSF" id="PIRSF005962">
    <property type="entry name" value="Pept_M20D_amidohydro"/>
    <property type="match status" value="1"/>
</dbReference>
<dbReference type="InterPro" id="IPR036264">
    <property type="entry name" value="Bact_exopeptidase_dim_dom"/>
</dbReference>
<evidence type="ECO:0000259" key="1">
    <source>
        <dbReference type="Pfam" id="PF07687"/>
    </source>
</evidence>
<reference evidence="2 3" key="1">
    <citation type="submission" date="2024-09" db="EMBL/GenBank/DDBJ databases">
        <authorList>
            <person name="Lee S.D."/>
        </authorList>
    </citation>
    <scope>NUCLEOTIDE SEQUENCE [LARGE SCALE GENOMIC DNA]</scope>
    <source>
        <strain evidence="2 3">N1-5</strain>
    </source>
</reference>
<gene>
    <name evidence="2" type="ORF">ACEZDJ_02245</name>
</gene>
<dbReference type="Gene3D" id="3.40.630.10">
    <property type="entry name" value="Zn peptidases"/>
    <property type="match status" value="1"/>
</dbReference>
<dbReference type="PANTHER" id="PTHR11014">
    <property type="entry name" value="PEPTIDASE M20 FAMILY MEMBER"/>
    <property type="match status" value="1"/>
</dbReference>
<dbReference type="Pfam" id="PF07687">
    <property type="entry name" value="M20_dimer"/>
    <property type="match status" value="1"/>
</dbReference>